<dbReference type="EMBL" id="JAESIY010000010">
    <property type="protein sequence ID" value="MBL3657969.1"/>
    <property type="molecule type" value="Genomic_DNA"/>
</dbReference>
<dbReference type="CDD" id="cd16279">
    <property type="entry name" value="metallo-hydrolase-like_MBL-fold"/>
    <property type="match status" value="1"/>
</dbReference>
<name>A0A937K0U6_9BACT</name>
<dbReference type="SMART" id="SM00849">
    <property type="entry name" value="Lactamase_B"/>
    <property type="match status" value="1"/>
</dbReference>
<keyword evidence="3" id="KW-1185">Reference proteome</keyword>
<dbReference type="AlphaFoldDB" id="A0A937K0U6"/>
<dbReference type="Pfam" id="PF12706">
    <property type="entry name" value="Lactamase_B_2"/>
    <property type="match status" value="1"/>
</dbReference>
<dbReference type="PANTHER" id="PTHR42663:SF6">
    <property type="entry name" value="HYDROLASE C777.06C-RELATED"/>
    <property type="match status" value="1"/>
</dbReference>
<proteinExistence type="predicted"/>
<dbReference type="InterPro" id="IPR036866">
    <property type="entry name" value="RibonucZ/Hydroxyglut_hydro"/>
</dbReference>
<organism evidence="2 3">
    <name type="scientific">Fulvivirga sediminis</name>
    <dbReference type="NCBI Taxonomy" id="2803949"/>
    <lineage>
        <taxon>Bacteria</taxon>
        <taxon>Pseudomonadati</taxon>
        <taxon>Bacteroidota</taxon>
        <taxon>Cytophagia</taxon>
        <taxon>Cytophagales</taxon>
        <taxon>Fulvivirgaceae</taxon>
        <taxon>Fulvivirga</taxon>
    </lineage>
</organism>
<dbReference type="InterPro" id="IPR001279">
    <property type="entry name" value="Metallo-B-lactamas"/>
</dbReference>
<accession>A0A937K0U6</accession>
<sequence>MKVTTLGTGTSQGVPVIACTCEVCKSLDWHDKRTRTSIHIEINGKSFIIDTGPDFRHQVLRERITQLDAVIFTHEHKDHTAGLDDVRAFNFKQQKDMPIYARSRVIDQLKQEFSYAFAEKKYPGVPQIYVNEITEQPFEVEGIEFMPIEVMHYKLPVFGFRIKDFTYITDANYISEEQKEKIKGSKVLLLNALQQEQHISHFNLEEALELAKEINAEKTYLTHISHKMGLHKEIEPTLPENVHLAYDGLTIEI</sequence>
<dbReference type="PANTHER" id="PTHR42663">
    <property type="entry name" value="HYDROLASE C777.06C-RELATED-RELATED"/>
    <property type="match status" value="1"/>
</dbReference>
<evidence type="ECO:0000313" key="3">
    <source>
        <dbReference type="Proteomes" id="UP000659388"/>
    </source>
</evidence>
<dbReference type="Proteomes" id="UP000659388">
    <property type="component" value="Unassembled WGS sequence"/>
</dbReference>
<dbReference type="SUPFAM" id="SSF56281">
    <property type="entry name" value="Metallo-hydrolase/oxidoreductase"/>
    <property type="match status" value="1"/>
</dbReference>
<protein>
    <submittedName>
        <fullName evidence="2">MBL fold metallo-hydrolase</fullName>
    </submittedName>
</protein>
<dbReference type="RefSeq" id="WP_202245764.1">
    <property type="nucleotide sequence ID" value="NZ_JAESIY010000010.1"/>
</dbReference>
<evidence type="ECO:0000313" key="2">
    <source>
        <dbReference type="EMBL" id="MBL3657969.1"/>
    </source>
</evidence>
<feature type="domain" description="Metallo-beta-lactamase" evidence="1">
    <location>
        <begin position="34"/>
        <end position="223"/>
    </location>
</feature>
<comment type="caution">
    <text evidence="2">The sequence shown here is derived from an EMBL/GenBank/DDBJ whole genome shotgun (WGS) entry which is preliminary data.</text>
</comment>
<reference evidence="2" key="1">
    <citation type="submission" date="2021-01" db="EMBL/GenBank/DDBJ databases">
        <title>Fulvivirga kasyanovii gen. nov., sp nov., a novel member of the phylum Bacteroidetes isolated from seawater in a mussel farm.</title>
        <authorList>
            <person name="Zhao L.-H."/>
            <person name="Wang Z.-J."/>
        </authorList>
    </citation>
    <scope>NUCLEOTIDE SEQUENCE</scope>
    <source>
        <strain evidence="2">2943</strain>
    </source>
</reference>
<dbReference type="Gene3D" id="3.60.15.10">
    <property type="entry name" value="Ribonuclease Z/Hydroxyacylglutathione hydrolase-like"/>
    <property type="match status" value="1"/>
</dbReference>
<gene>
    <name evidence="2" type="ORF">JL102_17595</name>
</gene>
<evidence type="ECO:0000259" key="1">
    <source>
        <dbReference type="SMART" id="SM00849"/>
    </source>
</evidence>